<reference evidence="1" key="2">
    <citation type="submission" date="2022-06" db="UniProtKB">
        <authorList>
            <consortium name="EnsemblMetazoa"/>
        </authorList>
    </citation>
    <scope>IDENTIFICATION</scope>
    <source>
        <strain evidence="1">DF5081</strain>
    </source>
</reference>
<protein>
    <submittedName>
        <fullName evidence="1">Uncharacterized protein</fullName>
    </submittedName>
</protein>
<sequence length="82" mass="9525">MLPHHLLEEIHCAKVANWPKLAQLLREICVNIVPLLHLFLTFEISLNYCVNLARFSKFACSLWIVCLDSKRMQMEEDGEIGQ</sequence>
<evidence type="ECO:0000313" key="2">
    <source>
        <dbReference type="Proteomes" id="UP000005237"/>
    </source>
</evidence>
<proteinExistence type="predicted"/>
<dbReference type="Proteomes" id="UP000005237">
    <property type="component" value="Unassembled WGS sequence"/>
</dbReference>
<organism evidence="1 2">
    <name type="scientific">Caenorhabditis japonica</name>
    <dbReference type="NCBI Taxonomy" id="281687"/>
    <lineage>
        <taxon>Eukaryota</taxon>
        <taxon>Metazoa</taxon>
        <taxon>Ecdysozoa</taxon>
        <taxon>Nematoda</taxon>
        <taxon>Chromadorea</taxon>
        <taxon>Rhabditida</taxon>
        <taxon>Rhabditina</taxon>
        <taxon>Rhabditomorpha</taxon>
        <taxon>Rhabditoidea</taxon>
        <taxon>Rhabditidae</taxon>
        <taxon>Peloderinae</taxon>
        <taxon>Caenorhabditis</taxon>
    </lineage>
</organism>
<dbReference type="AlphaFoldDB" id="A0A8R1EA75"/>
<reference evidence="2" key="1">
    <citation type="submission" date="2010-08" db="EMBL/GenBank/DDBJ databases">
        <authorList>
            <consortium name="Caenorhabditis japonica Sequencing Consortium"/>
            <person name="Wilson R.K."/>
        </authorList>
    </citation>
    <scope>NUCLEOTIDE SEQUENCE [LARGE SCALE GENOMIC DNA]</scope>
    <source>
        <strain evidence="2">DF5081</strain>
    </source>
</reference>
<name>A0A8R1EA75_CAEJA</name>
<evidence type="ECO:0000313" key="1">
    <source>
        <dbReference type="EnsemblMetazoa" id="CJA27227.1"/>
    </source>
</evidence>
<dbReference type="EnsemblMetazoa" id="CJA27227.1">
    <property type="protein sequence ID" value="CJA27227.1"/>
    <property type="gene ID" value="WBGene00182799"/>
</dbReference>
<accession>A0A8R1EA75</accession>
<keyword evidence="2" id="KW-1185">Reference proteome</keyword>